<dbReference type="Gene3D" id="3.40.50.10490">
    <property type="entry name" value="Glucose-6-phosphate isomerase like protein, domain 1"/>
    <property type="match status" value="1"/>
</dbReference>
<dbReference type="NCBIfam" id="TIGR03127">
    <property type="entry name" value="RuMP_HxlB"/>
    <property type="match status" value="1"/>
</dbReference>
<proteinExistence type="inferred from homology"/>
<evidence type="ECO:0000259" key="2">
    <source>
        <dbReference type="PROSITE" id="PS51464"/>
    </source>
</evidence>
<reference evidence="3 4" key="1">
    <citation type="submission" date="2021-01" db="EMBL/GenBank/DDBJ databases">
        <title>Genomic Encyclopedia of Type Strains, Phase IV (KMG-IV): sequencing the most valuable type-strain genomes for metagenomic binning, comparative biology and taxonomic classification.</title>
        <authorList>
            <person name="Goeker M."/>
        </authorList>
    </citation>
    <scope>NUCLEOTIDE SEQUENCE [LARGE SCALE GENOMIC DNA]</scope>
    <source>
        <strain evidence="3 4">DSM 105482</strain>
    </source>
</reference>
<evidence type="ECO:0000313" key="4">
    <source>
        <dbReference type="Proteomes" id="UP000823486"/>
    </source>
</evidence>
<dbReference type="PANTHER" id="PTHR43443:SF1">
    <property type="entry name" value="3-HEXULOSE-6-PHOSPHATE ISOMERASE"/>
    <property type="match status" value="1"/>
</dbReference>
<protein>
    <submittedName>
        <fullName evidence="3">6-phospho-3-hexuloisomerase</fullName>
        <ecNumber evidence="3">5.3.1.27</ecNumber>
    </submittedName>
</protein>
<dbReference type="InterPro" id="IPR017552">
    <property type="entry name" value="PHI/rmpB"/>
</dbReference>
<feature type="domain" description="SIS" evidence="2">
    <location>
        <begin position="29"/>
        <end position="172"/>
    </location>
</feature>
<evidence type="ECO:0000256" key="1">
    <source>
        <dbReference type="ARBA" id="ARBA00009235"/>
    </source>
</evidence>
<dbReference type="GO" id="GO:0043800">
    <property type="term" value="F:6-phospho-3-hexuloisomerase activity"/>
    <property type="evidence" value="ECO:0007669"/>
    <property type="project" value="UniProtKB-EC"/>
</dbReference>
<dbReference type="Proteomes" id="UP000823486">
    <property type="component" value="Unassembled WGS sequence"/>
</dbReference>
<accession>A0ABS2QMU4</accession>
<dbReference type="SUPFAM" id="SSF53697">
    <property type="entry name" value="SIS domain"/>
    <property type="match status" value="1"/>
</dbReference>
<organism evidence="3 4">
    <name type="scientific">Peribacillus deserti</name>
    <dbReference type="NCBI Taxonomy" id="673318"/>
    <lineage>
        <taxon>Bacteria</taxon>
        <taxon>Bacillati</taxon>
        <taxon>Bacillota</taxon>
        <taxon>Bacilli</taxon>
        <taxon>Bacillales</taxon>
        <taxon>Bacillaceae</taxon>
        <taxon>Peribacillus</taxon>
    </lineage>
</organism>
<keyword evidence="4" id="KW-1185">Reference proteome</keyword>
<evidence type="ECO:0000313" key="3">
    <source>
        <dbReference type="EMBL" id="MBM7694502.1"/>
    </source>
</evidence>
<dbReference type="PANTHER" id="PTHR43443">
    <property type="entry name" value="3-HEXULOSE-6-PHOSPHATE ISOMERASE"/>
    <property type="match status" value="1"/>
</dbReference>
<dbReference type="EMBL" id="JAFBFI010000026">
    <property type="protein sequence ID" value="MBM7694502.1"/>
    <property type="molecule type" value="Genomic_DNA"/>
</dbReference>
<dbReference type="RefSeq" id="WP_204547168.1">
    <property type="nucleotide sequence ID" value="NZ_JAFBFI010000026.1"/>
</dbReference>
<dbReference type="InterPro" id="IPR046348">
    <property type="entry name" value="SIS_dom_sf"/>
</dbReference>
<dbReference type="PROSITE" id="PS51464">
    <property type="entry name" value="SIS"/>
    <property type="match status" value="1"/>
</dbReference>
<dbReference type="CDD" id="cd05005">
    <property type="entry name" value="SIS_PHI"/>
    <property type="match status" value="1"/>
</dbReference>
<gene>
    <name evidence="3" type="ORF">JOC77_003965</name>
</gene>
<dbReference type="Pfam" id="PF01380">
    <property type="entry name" value="SIS"/>
    <property type="match status" value="1"/>
</dbReference>
<dbReference type="InterPro" id="IPR001347">
    <property type="entry name" value="SIS_dom"/>
</dbReference>
<sequence length="185" mass="19863">MAISSLLSQIVDELRKTVDQISDEEGEVLVGHILQSKRIFLAGAGRSGLMAKSFAMRLMHMGFDSYVVGETVTKGFEKEDLLIIASGSGETKSLVQAAEKARTIGGKVALITINPQSSIGHLSDITVKLPGSPKDQSGSGYKTIQPMGSLFEQTLLLFLDCVILKIMDQKGMDSAVMYGSHANLE</sequence>
<comment type="caution">
    <text evidence="3">The sequence shown here is derived from an EMBL/GenBank/DDBJ whole genome shotgun (WGS) entry which is preliminary data.</text>
</comment>
<name>A0ABS2QMU4_9BACI</name>
<keyword evidence="3" id="KW-0413">Isomerase</keyword>
<dbReference type="EC" id="5.3.1.27" evidence="3"/>
<comment type="similarity">
    <text evidence="1">Belongs to the SIS family. PHI subfamily.</text>
</comment>